<dbReference type="RefSeq" id="WP_152262911.1">
    <property type="nucleotide sequence ID" value="NZ_VOKX01000010.1"/>
</dbReference>
<dbReference type="OrthoDB" id="1650327at2"/>
<evidence type="ECO:0000313" key="2">
    <source>
        <dbReference type="Proteomes" id="UP000327000"/>
    </source>
</evidence>
<dbReference type="GO" id="GO:0016791">
    <property type="term" value="F:phosphatase activity"/>
    <property type="evidence" value="ECO:0007669"/>
    <property type="project" value="TreeGrafter"/>
</dbReference>
<dbReference type="SUPFAM" id="SSF56784">
    <property type="entry name" value="HAD-like"/>
    <property type="match status" value="1"/>
</dbReference>
<dbReference type="PANTHER" id="PTHR10000">
    <property type="entry name" value="PHOSPHOSERINE PHOSPHATASE"/>
    <property type="match status" value="1"/>
</dbReference>
<protein>
    <submittedName>
        <fullName evidence="1">HAD family phosphatase</fullName>
    </submittedName>
</protein>
<proteinExistence type="predicted"/>
<sequence length="255" mass="26760">MINSARTTVFDVDGTLCFDGRTIDGRILAAIESCQRAGHDLVFASARPVRDLLPVLGGAFPDATLIGGNGSLVSVDGRVRARAAFEAGALGGLLAAADRFRAGYLADGPWDYAYTGPADHPILGRVDQGRLARRVDLADLPAVVKFLVVDATDMPALAEAGRRLGMTVNHHLDEALIDFAPGATNKWEALTSLGIDHYNAFGNDINDLDLLRNARHGVRVGTHPDLDGVAHTTVTPDPAAVAAEIARLAAATPVA</sequence>
<comment type="caution">
    <text evidence="1">The sequence shown here is derived from an EMBL/GenBank/DDBJ whole genome shotgun (WGS) entry which is preliminary data.</text>
</comment>
<dbReference type="EMBL" id="VOKX01000010">
    <property type="protein sequence ID" value="KAB7849263.1"/>
    <property type="molecule type" value="Genomic_DNA"/>
</dbReference>
<dbReference type="AlphaFoldDB" id="A0A5N5WC97"/>
<dbReference type="InterPro" id="IPR023214">
    <property type="entry name" value="HAD_sf"/>
</dbReference>
<dbReference type="Pfam" id="PF08282">
    <property type="entry name" value="Hydrolase_3"/>
    <property type="match status" value="1"/>
</dbReference>
<dbReference type="Gene3D" id="3.30.1240.10">
    <property type="match status" value="1"/>
</dbReference>
<dbReference type="Proteomes" id="UP000327000">
    <property type="component" value="Unassembled WGS sequence"/>
</dbReference>
<gene>
    <name evidence="1" type="ORF">FRZ00_07560</name>
</gene>
<dbReference type="GO" id="GO:0000287">
    <property type="term" value="F:magnesium ion binding"/>
    <property type="evidence" value="ECO:0007669"/>
    <property type="project" value="TreeGrafter"/>
</dbReference>
<reference evidence="1 2" key="1">
    <citation type="journal article" date="2019" name="Microb. Cell Fact.">
        <title>Exploring novel herbicidin analogues by transcriptional regulator overexpression and MS/MS molecular networking.</title>
        <authorList>
            <person name="Shi Y."/>
            <person name="Gu R."/>
            <person name="Li Y."/>
            <person name="Wang X."/>
            <person name="Ren W."/>
            <person name="Li X."/>
            <person name="Wang L."/>
            <person name="Xie Y."/>
            <person name="Hong B."/>
        </authorList>
    </citation>
    <scope>NUCLEOTIDE SEQUENCE [LARGE SCALE GENOMIC DNA]</scope>
    <source>
        <strain evidence="1 2">US-43</strain>
    </source>
</reference>
<dbReference type="InterPro" id="IPR036412">
    <property type="entry name" value="HAD-like_sf"/>
</dbReference>
<dbReference type="PANTHER" id="PTHR10000:SF53">
    <property type="entry name" value="5-AMINO-6-(5-PHOSPHO-D-RIBITYLAMINO)URACIL PHOSPHATASE YBJI-RELATED"/>
    <property type="match status" value="1"/>
</dbReference>
<organism evidence="1 2">
    <name type="scientific">Streptomyces mobaraensis</name>
    <name type="common">Streptoverticillium mobaraense</name>
    <dbReference type="NCBI Taxonomy" id="35621"/>
    <lineage>
        <taxon>Bacteria</taxon>
        <taxon>Bacillati</taxon>
        <taxon>Actinomycetota</taxon>
        <taxon>Actinomycetes</taxon>
        <taxon>Kitasatosporales</taxon>
        <taxon>Streptomycetaceae</taxon>
        <taxon>Streptomyces</taxon>
    </lineage>
</organism>
<dbReference type="GO" id="GO:0005829">
    <property type="term" value="C:cytosol"/>
    <property type="evidence" value="ECO:0007669"/>
    <property type="project" value="TreeGrafter"/>
</dbReference>
<keyword evidence="2" id="KW-1185">Reference proteome</keyword>
<accession>A0A5N5WC97</accession>
<evidence type="ECO:0000313" key="1">
    <source>
        <dbReference type="EMBL" id="KAB7849263.1"/>
    </source>
</evidence>
<name>A0A5N5WC97_STRMB</name>
<dbReference type="Gene3D" id="3.40.50.1000">
    <property type="entry name" value="HAD superfamily/HAD-like"/>
    <property type="match status" value="1"/>
</dbReference>